<dbReference type="RefSeq" id="WP_103461391.1">
    <property type="nucleotide sequence ID" value="NZ_PPXD01000024.1"/>
</dbReference>
<dbReference type="GO" id="GO:0005524">
    <property type="term" value="F:ATP binding"/>
    <property type="evidence" value="ECO:0007669"/>
    <property type="project" value="TreeGrafter"/>
</dbReference>
<dbReference type="EMBL" id="PPXD01000024">
    <property type="protein sequence ID" value="POH62974.1"/>
    <property type="molecule type" value="Genomic_DNA"/>
</dbReference>
<dbReference type="Gene3D" id="3.40.50.300">
    <property type="entry name" value="P-loop containing nucleotide triphosphate hydrolases"/>
    <property type="match status" value="1"/>
</dbReference>
<dbReference type="InterPro" id="IPR027417">
    <property type="entry name" value="P-loop_NTPase"/>
</dbReference>
<organism evidence="1 2">
    <name type="scientific">Cryobacterium zongtaii</name>
    <dbReference type="NCBI Taxonomy" id="1259217"/>
    <lineage>
        <taxon>Bacteria</taxon>
        <taxon>Bacillati</taxon>
        <taxon>Actinomycetota</taxon>
        <taxon>Actinomycetes</taxon>
        <taxon>Micrococcales</taxon>
        <taxon>Microbacteriaceae</taxon>
        <taxon>Cryobacterium</taxon>
    </lineage>
</organism>
<dbReference type="GO" id="GO:0005829">
    <property type="term" value="C:cytosol"/>
    <property type="evidence" value="ECO:0007669"/>
    <property type="project" value="TreeGrafter"/>
</dbReference>
<protein>
    <submittedName>
        <fullName evidence="1">ATPase</fullName>
    </submittedName>
</protein>
<dbReference type="GO" id="GO:0016887">
    <property type="term" value="F:ATP hydrolysis activity"/>
    <property type="evidence" value="ECO:0007669"/>
    <property type="project" value="TreeGrafter"/>
</dbReference>
<sequence length="449" mass="47500">MAQHDSAQPTIYATVRADLTGVLDVDGVKHNVTGTDDADVRTQIFSQVTGRARMAGRPVLLVTDDALGQGRLNVHPDGKVEAVGDFVYNEKNDTTPSRIVTAPPAGPSHVADTPAAAPSALISPPPATTRAAIKGAAEPVVTSELRAARASFLVQETPQEPASRGWRGMLSRAGIQVAPSAEEMAERADVHAVSQHWAGPRTISIVNGKGGANKTPSTAILAAVFARYGGSGVLAWDNNETRGTLGWRTEQGGHDATVQDLLPQTNRLLSPGAQSSDLAHYVHHQTGDKYDVLRSNPIVLSAEQKITRAEFDSLHQVASKYFRLVFVDSGNDESAERWQQMIERTNQLVIATTALDESAEAGALLLEALAQRDERSAQLAANAVVIVSQSEKTGSGAQAIADSFAVLARRAVTIPYDDALHGGKLRYDALAPATKRAWLAAAAAVAEGL</sequence>
<proteinExistence type="predicted"/>
<evidence type="ECO:0000313" key="2">
    <source>
        <dbReference type="Proteomes" id="UP000237340"/>
    </source>
</evidence>
<dbReference type="GO" id="GO:0051782">
    <property type="term" value="P:negative regulation of cell division"/>
    <property type="evidence" value="ECO:0007669"/>
    <property type="project" value="TreeGrafter"/>
</dbReference>
<dbReference type="SUPFAM" id="SSF52540">
    <property type="entry name" value="P-loop containing nucleoside triphosphate hydrolases"/>
    <property type="match status" value="1"/>
</dbReference>
<comment type="caution">
    <text evidence="1">The sequence shown here is derived from an EMBL/GenBank/DDBJ whole genome shotgun (WGS) entry which is preliminary data.</text>
</comment>
<dbReference type="InterPro" id="IPR050625">
    <property type="entry name" value="ParA/MinD_ATPase"/>
</dbReference>
<keyword evidence="2" id="KW-1185">Reference proteome</keyword>
<gene>
    <name evidence="1" type="ORF">C3B61_14955</name>
</gene>
<name>A0A2S3ZBI4_9MICO</name>
<dbReference type="PANTHER" id="PTHR43384:SF14">
    <property type="entry name" value="ESX-1 SECRETION-ASSOCIATED PROTEIN ESPI"/>
    <property type="match status" value="1"/>
</dbReference>
<dbReference type="PANTHER" id="PTHR43384">
    <property type="entry name" value="SEPTUM SITE-DETERMINING PROTEIN MIND HOMOLOG, CHLOROPLASTIC-RELATED"/>
    <property type="match status" value="1"/>
</dbReference>
<evidence type="ECO:0000313" key="1">
    <source>
        <dbReference type="EMBL" id="POH62974.1"/>
    </source>
</evidence>
<dbReference type="Proteomes" id="UP000237340">
    <property type="component" value="Unassembled WGS sequence"/>
</dbReference>
<accession>A0A2S3ZBI4</accession>
<dbReference type="GO" id="GO:0009898">
    <property type="term" value="C:cytoplasmic side of plasma membrane"/>
    <property type="evidence" value="ECO:0007669"/>
    <property type="project" value="TreeGrafter"/>
</dbReference>
<dbReference type="AlphaFoldDB" id="A0A2S3ZBI4"/>
<reference evidence="1 2" key="1">
    <citation type="submission" date="2018-01" db="EMBL/GenBank/DDBJ databases">
        <title>Cryobacterium sp. nov., from glaciers in China.</title>
        <authorList>
            <person name="Liu Q."/>
            <person name="Xin Y.-H."/>
        </authorList>
    </citation>
    <scope>NUCLEOTIDE SEQUENCE [LARGE SCALE GENOMIC DNA]</scope>
    <source>
        <strain evidence="1 2">TMN-42</strain>
    </source>
</reference>